<feature type="region of interest" description="Disordered" evidence="1">
    <location>
        <begin position="75"/>
        <end position="169"/>
    </location>
</feature>
<protein>
    <submittedName>
        <fullName evidence="2">Uncharacterized protein</fullName>
    </submittedName>
</protein>
<reference evidence="3" key="1">
    <citation type="journal article" date="2021" name="Microbiol. Resour. Announc.">
        <title>LGAAP: Leishmaniinae Genome Assembly and Annotation Pipeline.</title>
        <authorList>
            <person name="Almutairi H."/>
            <person name="Urbaniak M.D."/>
            <person name="Bates M.D."/>
            <person name="Jariyapan N."/>
            <person name="Kwakye-Nuako G."/>
            <person name="Thomaz-Soccol V."/>
            <person name="Al-Salem W.S."/>
            <person name="Dillon R.J."/>
            <person name="Bates P.A."/>
            <person name="Gatherer D."/>
        </authorList>
    </citation>
    <scope>NUCLEOTIDE SEQUENCE [LARGE SCALE GENOMIC DNA]</scope>
</reference>
<dbReference type="AlphaFoldDB" id="A0A836HD20"/>
<feature type="compositionally biased region" description="Basic and acidic residues" evidence="1">
    <location>
        <begin position="10"/>
        <end position="19"/>
    </location>
</feature>
<feature type="compositionally biased region" description="Low complexity" evidence="1">
    <location>
        <begin position="698"/>
        <end position="713"/>
    </location>
</feature>
<feature type="region of interest" description="Disordered" evidence="1">
    <location>
        <begin position="454"/>
        <end position="492"/>
    </location>
</feature>
<name>A0A836HD20_9TRYP</name>
<dbReference type="GeneID" id="92362810"/>
<gene>
    <name evidence="2" type="ORF">LSCM4_06969</name>
</gene>
<feature type="compositionally biased region" description="Polar residues" evidence="1">
    <location>
        <begin position="137"/>
        <end position="169"/>
    </location>
</feature>
<evidence type="ECO:0000313" key="2">
    <source>
        <dbReference type="EMBL" id="KAG5481890.1"/>
    </source>
</evidence>
<proteinExistence type="predicted"/>
<feature type="compositionally biased region" description="Low complexity" evidence="1">
    <location>
        <begin position="534"/>
        <end position="544"/>
    </location>
</feature>
<feature type="compositionally biased region" description="Low complexity" evidence="1">
    <location>
        <begin position="463"/>
        <end position="472"/>
    </location>
</feature>
<feature type="compositionally biased region" description="Basic and acidic residues" evidence="1">
    <location>
        <begin position="89"/>
        <end position="104"/>
    </location>
</feature>
<comment type="caution">
    <text evidence="2">The sequence shown here is derived from an EMBL/GenBank/DDBJ whole genome shotgun (WGS) entry which is preliminary data.</text>
</comment>
<dbReference type="KEGG" id="loi:92362810"/>
<feature type="compositionally biased region" description="Polar residues" evidence="1">
    <location>
        <begin position="108"/>
        <end position="120"/>
    </location>
</feature>
<feature type="compositionally biased region" description="Low complexity" evidence="1">
    <location>
        <begin position="657"/>
        <end position="671"/>
    </location>
</feature>
<feature type="region of interest" description="Disordered" evidence="1">
    <location>
        <begin position="1"/>
        <end position="26"/>
    </location>
</feature>
<sequence>MSRRTFLESMRQEARHRGGYDSGSSTCSVVDPGDAARASAAAEPNLYGGLTDVPDHLGHYSAAVDAAGGGAAPFLSSNVPSTGPPNDVVHSDYGEAPRAGERKPPYQNGHTVVISASSGAPRTFSPPPQTPLELPHNHSQPELQYQPLEQGSRGGANSISGESSSGHYANQRTLDREDDFRHSHSQSHLSLDAACSIGRGDAPLSGSSSFTTPAAASAARRQSVSECARRPSRSESSMADLVGHAERSASRSRRFSQRRCSSTQPRKSLGCTSPSPAHWTAARQDRHGSISRMEASLVALQVELAAEKRSNIEAEHHITTLNQEVKRLQQENERLSREVAAAATAAHTASASPDLGEPAAGTHHAGADFSSSTSQGNPDMVVAAAKRIEVLEARLCEMSRNMETKQRELDVKDERIRLLEHKLADQLLLYSGATYVGLMPTGLSQALQPAAVMGRDSTMARLQQQQQQPRQPSRTRLKGGNINSDAGGHRSPSRLYWQAQAPDTTPAGPKVSAIRSVKAHSLHVSQSRNDDSAGSRPASPVRSRSAYRDLSGNDGAGACDEGSLIDAEPQPSSSPVRASMSGAAVNRPLSSTRSRRQATPRRPSVRGDAAWTRTRTGSIDFANNSGASLSCRSSGLSAWTRPAADTHSARRRRGNRDSAAFGDSAAGAASGRKIGDAKQPRPLDRSGSTGGPRRPSLQRRASTSSQRSATTATCEDGQRASPRRSFVASPLHRPFRDGGAGGHPMRLDIAPAAGRDHISSSAVGSTYGRAQSNFISQGSTRRGSATRSVAQQSVRSATSTRSRPQITYSADSESATVKGTTTTVVFRNSKNASIGLHSYGGSSYARDGAPLLPSHLATPGAVEATTDAATEEDADLPRY</sequence>
<evidence type="ECO:0000256" key="1">
    <source>
        <dbReference type="SAM" id="MobiDB-lite"/>
    </source>
</evidence>
<keyword evidence="3" id="KW-1185">Reference proteome</keyword>
<dbReference type="RefSeq" id="XP_067064250.1">
    <property type="nucleotide sequence ID" value="XM_067208876.1"/>
</dbReference>
<dbReference type="EMBL" id="JAFHLR010000017">
    <property type="protein sequence ID" value="KAG5481890.1"/>
    <property type="molecule type" value="Genomic_DNA"/>
</dbReference>
<accession>A0A836HD20</accession>
<feature type="region of interest" description="Disordered" evidence="1">
    <location>
        <begin position="203"/>
        <end position="287"/>
    </location>
</feature>
<feature type="compositionally biased region" description="Low complexity" evidence="1">
    <location>
        <begin position="205"/>
        <end position="225"/>
    </location>
</feature>
<feature type="region of interest" description="Disordered" evidence="1">
    <location>
        <begin position="518"/>
        <end position="611"/>
    </location>
</feature>
<feature type="compositionally biased region" description="Polar residues" evidence="1">
    <location>
        <begin position="263"/>
        <end position="275"/>
    </location>
</feature>
<evidence type="ECO:0000313" key="3">
    <source>
        <dbReference type="Proteomes" id="UP000674143"/>
    </source>
</evidence>
<feature type="compositionally biased region" description="Low complexity" evidence="1">
    <location>
        <begin position="340"/>
        <end position="352"/>
    </location>
</feature>
<reference evidence="3" key="2">
    <citation type="journal article" date="2021" name="Sci. Data">
        <title>Chromosome-scale genome sequencing, assembly and annotation of six genomes from subfamily Leishmaniinae.</title>
        <authorList>
            <person name="Almutairi H."/>
            <person name="Urbaniak M.D."/>
            <person name="Bates M.D."/>
            <person name="Jariyapan N."/>
            <person name="Kwakye-Nuako G."/>
            <person name="Thomaz Soccol V."/>
            <person name="Al-Salem W.S."/>
            <person name="Dillon R.J."/>
            <person name="Bates P.A."/>
            <person name="Gatherer D."/>
        </authorList>
    </citation>
    <scope>NUCLEOTIDE SEQUENCE [LARGE SCALE GENOMIC DNA]</scope>
</reference>
<dbReference type="Proteomes" id="UP000674143">
    <property type="component" value="Unassembled WGS sequence"/>
</dbReference>
<organism evidence="2 3">
    <name type="scientific">Leishmania orientalis</name>
    <dbReference type="NCBI Taxonomy" id="2249476"/>
    <lineage>
        <taxon>Eukaryota</taxon>
        <taxon>Discoba</taxon>
        <taxon>Euglenozoa</taxon>
        <taxon>Kinetoplastea</taxon>
        <taxon>Metakinetoplastina</taxon>
        <taxon>Trypanosomatida</taxon>
        <taxon>Trypanosomatidae</taxon>
        <taxon>Leishmaniinae</taxon>
        <taxon>Leishmania</taxon>
    </lineage>
</organism>
<feature type="compositionally biased region" description="Basic and acidic residues" evidence="1">
    <location>
        <begin position="673"/>
        <end position="684"/>
    </location>
</feature>
<dbReference type="SMR" id="A0A836HD20"/>
<feature type="region of interest" description="Disordered" evidence="1">
    <location>
        <begin position="631"/>
        <end position="748"/>
    </location>
</feature>
<feature type="region of interest" description="Disordered" evidence="1">
    <location>
        <begin position="339"/>
        <end position="376"/>
    </location>
</feature>
<feature type="region of interest" description="Disordered" evidence="1">
    <location>
        <begin position="774"/>
        <end position="809"/>
    </location>
</feature>